<dbReference type="Proteomes" id="UP000007394">
    <property type="component" value="Chromosome"/>
</dbReference>
<keyword evidence="2" id="KW-0645">Protease</keyword>
<evidence type="ECO:0000313" key="3">
    <source>
        <dbReference type="Proteomes" id="UP000007394"/>
    </source>
</evidence>
<keyword evidence="2" id="KW-0031">Aminopeptidase</keyword>
<dbReference type="GO" id="GO:0004177">
    <property type="term" value="F:aminopeptidase activity"/>
    <property type="evidence" value="ECO:0007669"/>
    <property type="project" value="UniProtKB-KW"/>
</dbReference>
<dbReference type="Gene3D" id="3.50.30.30">
    <property type="match status" value="1"/>
</dbReference>
<sequence>MKIYFLKLLLIILTLPHSIYSQTNIDFYKAFESIKGDSILKHLKYLASDELEGRGLGTKGIRLAANYISVKFREFGLKESPSTNNYFQEIPFIGSTTLNSSEFNVYTNEQNISLRYSEDYFLYKSGQQTFIPVPTELVFVGYGIVAPEFDYNDYQSVDVTGKVVVFLDSEPISDDPDFFNGREITQYSFAEVKRQIALQRGAAGTILIPFERYSGWEIVIKDFAKEDIRLAYDLTSNLSVIINPAIAKLIFDDSQYSFDDVIQMHQKHQMKSFPLKTKISFRGSFKERAFVDKNIIGILPGIDDKLKDSYLIISAHYDHLGIGSPVENDSIYNGTLDNAIGVSVLIELARAFSSLNKKPKRTIIFIAFTGEENGLLGSIYYTDNPVFPLHKTIANVNIDGIAFFRDFESVIGVGSEYSSLENNLTETAERYQISIEKIPEEFQELTSFTNSDQYTFASVGVPSIIVLEGLQNRTKSREEVLQSFIEYFELRYHTPFDDLNQFIDEVAAERHTKILFDLCYHLANSVDEPKWKSDSPYLKARLRSIAEKK</sequence>
<name>I0AJR2_IGNAJ</name>
<dbReference type="PANTHER" id="PTHR12147">
    <property type="entry name" value="METALLOPEPTIDASE M28 FAMILY MEMBER"/>
    <property type="match status" value="1"/>
</dbReference>
<organism evidence="2 3">
    <name type="scientific">Ignavibacterium album (strain DSM 19864 / JCM 16511 / NBRC 101810 / Mat9-16)</name>
    <dbReference type="NCBI Taxonomy" id="945713"/>
    <lineage>
        <taxon>Bacteria</taxon>
        <taxon>Pseudomonadati</taxon>
        <taxon>Ignavibacteriota</taxon>
        <taxon>Ignavibacteria</taxon>
        <taxon>Ignavibacteriales</taxon>
        <taxon>Ignavibacteriaceae</taxon>
        <taxon>Ignavibacterium</taxon>
    </lineage>
</organism>
<dbReference type="KEGG" id="ial:IALB_1511"/>
<dbReference type="eggNOG" id="COG2234">
    <property type="taxonomic scope" value="Bacteria"/>
</dbReference>
<keyword evidence="3" id="KW-1185">Reference proteome</keyword>
<evidence type="ECO:0000313" key="2">
    <source>
        <dbReference type="EMBL" id="AFH49219.1"/>
    </source>
</evidence>
<dbReference type="STRING" id="945713.IALB_1511"/>
<proteinExistence type="predicted"/>
<evidence type="ECO:0000259" key="1">
    <source>
        <dbReference type="Pfam" id="PF04389"/>
    </source>
</evidence>
<accession>I0AJR2</accession>
<gene>
    <name evidence="2" type="ordered locus">IALB_1511</name>
</gene>
<dbReference type="AlphaFoldDB" id="I0AJR2"/>
<feature type="domain" description="Peptidase M28" evidence="1">
    <location>
        <begin position="294"/>
        <end position="516"/>
    </location>
</feature>
<dbReference type="HOGENOM" id="CLU_019932_2_1_10"/>
<dbReference type="EMBL" id="CP003418">
    <property type="protein sequence ID" value="AFH49219.1"/>
    <property type="molecule type" value="Genomic_DNA"/>
</dbReference>
<dbReference type="InterPro" id="IPR007484">
    <property type="entry name" value="Peptidase_M28"/>
</dbReference>
<dbReference type="Gene3D" id="3.40.630.10">
    <property type="entry name" value="Zn peptidases"/>
    <property type="match status" value="1"/>
</dbReference>
<dbReference type="InterPro" id="IPR045175">
    <property type="entry name" value="M28_fam"/>
</dbReference>
<dbReference type="GO" id="GO:0006508">
    <property type="term" value="P:proteolysis"/>
    <property type="evidence" value="ECO:0007669"/>
    <property type="project" value="InterPro"/>
</dbReference>
<dbReference type="OrthoDB" id="1521787at2"/>
<dbReference type="RefSeq" id="WP_014560372.1">
    <property type="nucleotide sequence ID" value="NC_017464.1"/>
</dbReference>
<dbReference type="PANTHER" id="PTHR12147:SF26">
    <property type="entry name" value="PEPTIDASE M28 DOMAIN-CONTAINING PROTEIN"/>
    <property type="match status" value="1"/>
</dbReference>
<dbReference type="Pfam" id="PF04389">
    <property type="entry name" value="Peptidase_M28"/>
    <property type="match status" value="1"/>
</dbReference>
<keyword evidence="2" id="KW-0378">Hydrolase</keyword>
<dbReference type="SUPFAM" id="SSF53187">
    <property type="entry name" value="Zn-dependent exopeptidases"/>
    <property type="match status" value="1"/>
</dbReference>
<dbReference type="GO" id="GO:0008235">
    <property type="term" value="F:metalloexopeptidase activity"/>
    <property type="evidence" value="ECO:0007669"/>
    <property type="project" value="InterPro"/>
</dbReference>
<protein>
    <submittedName>
        <fullName evidence="2">Putative aminopeptidase</fullName>
    </submittedName>
</protein>
<reference evidence="2 3" key="1">
    <citation type="journal article" date="2012" name="Front. Microbiol.">
        <title>Complete genome of Ignavibacterium album, a metabolically versatile, flagellated, facultative anaerobe from the phylum Chlorobi.</title>
        <authorList>
            <person name="Liu Z."/>
            <person name="Frigaard N.-U."/>
            <person name="Vogl K."/>
            <person name="Iino T."/>
            <person name="Ohkuma M."/>
            <person name="Overmann J."/>
            <person name="Bryant D.A."/>
        </authorList>
    </citation>
    <scope>NUCLEOTIDE SEQUENCE [LARGE SCALE GENOMIC DNA]</scope>
    <source>
        <strain evidence="3">DSM 19864 / JCM 16511 / NBRC 101810 / Mat9-16</strain>
    </source>
</reference>